<dbReference type="AlphaFoldDB" id="A0A3E0WWU9"/>
<evidence type="ECO:0000259" key="3">
    <source>
        <dbReference type="Pfam" id="PF16655"/>
    </source>
</evidence>
<dbReference type="InterPro" id="IPR052900">
    <property type="entry name" value="Phospholipid_Metab_Enz"/>
</dbReference>
<accession>A0A3E0WWU9</accession>
<reference evidence="5" key="1">
    <citation type="submission" date="2017-05" db="EMBL/GenBank/DDBJ databases">
        <authorList>
            <person name="Sharma S."/>
            <person name="Sidhu C."/>
            <person name="Pinnaka A.K."/>
        </authorList>
    </citation>
    <scope>NUCLEOTIDE SEQUENCE [LARGE SCALE GENOMIC DNA]</scope>
    <source>
        <strain evidence="5">AK93</strain>
    </source>
</reference>
<dbReference type="InterPro" id="IPR018946">
    <property type="entry name" value="PhoD-like_MPP"/>
</dbReference>
<evidence type="ECO:0000256" key="1">
    <source>
        <dbReference type="SAM" id="MobiDB-lite"/>
    </source>
</evidence>
<feature type="domain" description="Phospholipase D N-terminal" evidence="3">
    <location>
        <begin position="59"/>
        <end position="147"/>
    </location>
</feature>
<dbReference type="InterPro" id="IPR006311">
    <property type="entry name" value="TAT_signal"/>
</dbReference>
<dbReference type="OrthoDB" id="327733at2"/>
<dbReference type="Proteomes" id="UP000256763">
    <property type="component" value="Unassembled WGS sequence"/>
</dbReference>
<dbReference type="InterPro" id="IPR029052">
    <property type="entry name" value="Metallo-depent_PP-like"/>
</dbReference>
<keyword evidence="5" id="KW-1185">Reference proteome</keyword>
<dbReference type="Pfam" id="PF09423">
    <property type="entry name" value="PhoD"/>
    <property type="match status" value="1"/>
</dbReference>
<dbReference type="PROSITE" id="PS51318">
    <property type="entry name" value="TAT"/>
    <property type="match status" value="1"/>
</dbReference>
<dbReference type="InterPro" id="IPR032093">
    <property type="entry name" value="PhoD_N"/>
</dbReference>
<gene>
    <name evidence="4" type="ORF">CAL65_10885</name>
</gene>
<feature type="domain" description="PhoD-like phosphatase metallophosphatase" evidence="2">
    <location>
        <begin position="158"/>
        <end position="533"/>
    </location>
</feature>
<dbReference type="Gene3D" id="2.60.40.380">
    <property type="entry name" value="Purple acid phosphatase-like, N-terminal"/>
    <property type="match status" value="1"/>
</dbReference>
<dbReference type="Gene3D" id="3.60.21.70">
    <property type="entry name" value="PhoD-like phosphatase"/>
    <property type="match status" value="1"/>
</dbReference>
<feature type="region of interest" description="Disordered" evidence="1">
    <location>
        <begin position="565"/>
        <end position="586"/>
    </location>
</feature>
<evidence type="ECO:0008006" key="6">
    <source>
        <dbReference type="Google" id="ProtNLM"/>
    </source>
</evidence>
<dbReference type="InterPro" id="IPR038607">
    <property type="entry name" value="PhoD-like_sf"/>
</dbReference>
<sequence length="586" mass="65662">MDDKFPLRPLLGSSISRRQLLGKARDSLAGLAVASVLVGCEVDADSASLDGTHPNPFLHGVASGDPLTDSVILWTRVTTSRYDAVPVTWRLARDPNLQDIVATGEALAVDEHDYTVHIDPGGLEAGSVYYYQFSALGHDSAIGRTRTAPSGHIERLRLAFCSCSSYSHGFFNAYRALANRRDIDAVLHLGDYIYEYGPGQYASDRMENDGRIVEPGHDIVQLQDYRTRYAQYRLDPDLQAVHQQHPFIAIWDDHESANDSWMHGAENHDEQTQGRWEVRRAIAEKVFHEWLPIRPYAADHYQRIYRSFRFGDLVDLFMLDTRLYGRDEPAHRIPIDARTLQDPNRQMLGAEQESWLEHGLYSSNCTWKLIGQQVMFAQLNLLPALPILSNLMDRTKLIGPIVGAMPLVGNLISGDGQLLNVDQWDGYPAARARVMNMLANIDNPIVLSGDIHTSWANELTPTPNNRVRYSPITGRGSIGVEFITPSITSPGLGILDPVADSLRVVNPHIKYVDLRRHGYVLLDITHERTQAEWWYIDTLYQRSATEYFGKAFTVTAGSPVLATSRQVTQARPDAPPLAPMTPRTTT</sequence>
<dbReference type="PANTHER" id="PTHR43606:SF2">
    <property type="entry name" value="ALKALINE PHOSPHATASE FAMILY PROTEIN (AFU_ORTHOLOGUE AFUA_5G03860)"/>
    <property type="match status" value="1"/>
</dbReference>
<protein>
    <recommendedName>
        <fullName evidence="6">Alkaline phosphatase</fullName>
    </recommendedName>
</protein>
<name>A0A3E0WWU9_9GAMM</name>
<dbReference type="SUPFAM" id="SSF56300">
    <property type="entry name" value="Metallo-dependent phosphatases"/>
    <property type="match status" value="1"/>
</dbReference>
<dbReference type="PANTHER" id="PTHR43606">
    <property type="entry name" value="PHOSPHATASE, PUTATIVE (AFU_ORTHOLOGUE AFUA_6G08710)-RELATED"/>
    <property type="match status" value="1"/>
</dbReference>
<organism evidence="4 5">
    <name type="scientific">Alkalilimnicola ehrlichii</name>
    <dbReference type="NCBI Taxonomy" id="351052"/>
    <lineage>
        <taxon>Bacteria</taxon>
        <taxon>Pseudomonadati</taxon>
        <taxon>Pseudomonadota</taxon>
        <taxon>Gammaproteobacteria</taxon>
        <taxon>Chromatiales</taxon>
        <taxon>Ectothiorhodospiraceae</taxon>
        <taxon>Alkalilimnicola</taxon>
    </lineage>
</organism>
<dbReference type="RefSeq" id="WP_116301923.1">
    <property type="nucleotide sequence ID" value="NZ_NFZV01000007.1"/>
</dbReference>
<dbReference type="Pfam" id="PF16655">
    <property type="entry name" value="PhoD_N"/>
    <property type="match status" value="1"/>
</dbReference>
<proteinExistence type="predicted"/>
<evidence type="ECO:0000259" key="2">
    <source>
        <dbReference type="Pfam" id="PF09423"/>
    </source>
</evidence>
<dbReference type="EMBL" id="NFZW01000009">
    <property type="protein sequence ID" value="RFA36475.1"/>
    <property type="molecule type" value="Genomic_DNA"/>
</dbReference>
<comment type="caution">
    <text evidence="4">The sequence shown here is derived from an EMBL/GenBank/DDBJ whole genome shotgun (WGS) entry which is preliminary data.</text>
</comment>
<dbReference type="CDD" id="cd07389">
    <property type="entry name" value="MPP_PhoD"/>
    <property type="match status" value="1"/>
</dbReference>
<evidence type="ECO:0000313" key="4">
    <source>
        <dbReference type="EMBL" id="RFA36475.1"/>
    </source>
</evidence>
<evidence type="ECO:0000313" key="5">
    <source>
        <dbReference type="Proteomes" id="UP000256763"/>
    </source>
</evidence>